<dbReference type="InterPro" id="IPR036942">
    <property type="entry name" value="Beta-barrel_TonB_sf"/>
</dbReference>
<organism evidence="13 14">
    <name type="scientific">SAR86 cluster bacterium</name>
    <dbReference type="NCBI Taxonomy" id="2030880"/>
    <lineage>
        <taxon>Bacteria</taxon>
        <taxon>Pseudomonadati</taxon>
        <taxon>Pseudomonadota</taxon>
        <taxon>Gammaproteobacteria</taxon>
        <taxon>SAR86 cluster</taxon>
    </lineage>
</organism>
<name>A0A937LGL0_9GAMM</name>
<dbReference type="PANTHER" id="PTHR47234">
    <property type="match status" value="1"/>
</dbReference>
<feature type="domain" description="TonB-dependent receptor plug" evidence="12">
    <location>
        <begin position="39"/>
        <end position="155"/>
    </location>
</feature>
<dbReference type="GO" id="GO:0009279">
    <property type="term" value="C:cell outer membrane"/>
    <property type="evidence" value="ECO:0007669"/>
    <property type="project" value="UniProtKB-SubCell"/>
</dbReference>
<keyword evidence="5 9" id="KW-0798">TonB box</keyword>
<dbReference type="AlphaFoldDB" id="A0A937LGL0"/>
<keyword evidence="2 8" id="KW-0813">Transport</keyword>
<keyword evidence="13" id="KW-0675">Receptor</keyword>
<proteinExistence type="inferred from homology"/>
<keyword evidence="7 8" id="KW-0998">Cell outer membrane</keyword>
<evidence type="ECO:0000256" key="10">
    <source>
        <dbReference type="SAM" id="SignalP"/>
    </source>
</evidence>
<comment type="subcellular location">
    <subcellularLocation>
        <location evidence="1 8">Cell outer membrane</location>
        <topology evidence="1 8">Multi-pass membrane protein</topology>
    </subcellularLocation>
</comment>
<comment type="similarity">
    <text evidence="8 9">Belongs to the TonB-dependent receptor family.</text>
</comment>
<evidence type="ECO:0000256" key="2">
    <source>
        <dbReference type="ARBA" id="ARBA00022448"/>
    </source>
</evidence>
<evidence type="ECO:0000256" key="7">
    <source>
        <dbReference type="ARBA" id="ARBA00023237"/>
    </source>
</evidence>
<sequence>MYKKILLAGVLLSLFSSLSFAQDEQVKVIGSLIKGTPINSGSPISTFSAEEIGAQGNLNIVELIKMVPGSSGMDGEANQFGSNSAEGIANVNLRGLGTNRTLVLVNGRRQVTVPIATGAGRSVNLHDLPMSALSRIEILKEGAAATYGSDAIAGVVNFITDSNFEGLRVNIAGKGIANTEQDGNEFSITYGTALDDGTNFLLSLGSQKKGELRAANTDYVRRSFTENGVGGWSSFGNPGTFVFKLDDGNANTEAPTAYLGDPGCNAAGGYAQMLSADGKIDHKDAQGNVTSETNTNGYHTLCRYQYAYFDNVQEEQTNSQLWMEFNGDVNGEHDFHVEFSYGKTNVPNYATSPSYPPNNPTATVVPNSHPALQALYLQHPNFANTLKGTAFGGDGSTQSAAHAMFARPFAVAGNPNGNSNGSEIEFRKYDVVRFGFDFEGSLADGIDYRTGLTYSQSEGDYTFSDTQQNKYNASLWGFGGPNCPYEMTALSATGEPTMTHTDGVTGNANLAAARPTGCSYLNIFSNSVQHGNQAYHAQENPFTGDAQIGSTLKDRVGVNPNYQAAHANSPEFLRWLVDRGQIEAKSSLMTVDFTMQGSMGALAGGDAAWAFGYERREYNLEQSLPAIAGTPLSPTHDIFDGDKHPCLLPKDNRDAAARATCLATNPAGLFMFLAPNYGRDQSQEVDSLFAEFALPILDNFDMQLALRYEDYGNVDSVDPKVVMRWTPIDALTFRFTGQTTFRAPNPDEIWDKRSTSLAYVAQTGAFKAIDAVGNAALDPEEATTFNFGVITDFGTDNWTATVDYYKFEFDNPIITESYAQIAAAYAAGKGASPTAAQTAAFDAIKGQVRGGPNYVTDGTFAASEIARITTQYVNGPKTETDGVDLFVKWEDDYAEGTLSAGMEAAYVIDYSVAAYSKGGAQIAGAYECAGYFNINNTCRSMPDLKSKAFVNYVTDQHNFYGAINHISSYEDRRSSVEITPHTTVDATYTYSWDDEFSMSFSAYNLTDELPPFTLWEMSYDPNTHSPLGRYFKVGFTYNMQ</sequence>
<evidence type="ECO:0000313" key="14">
    <source>
        <dbReference type="Proteomes" id="UP000744438"/>
    </source>
</evidence>
<dbReference type="InterPro" id="IPR039426">
    <property type="entry name" value="TonB-dep_rcpt-like"/>
</dbReference>
<evidence type="ECO:0000259" key="12">
    <source>
        <dbReference type="Pfam" id="PF07715"/>
    </source>
</evidence>
<dbReference type="SUPFAM" id="SSF56935">
    <property type="entry name" value="Porins"/>
    <property type="match status" value="1"/>
</dbReference>
<feature type="chain" id="PRO_5037187869" evidence="10">
    <location>
        <begin position="22"/>
        <end position="1040"/>
    </location>
</feature>
<evidence type="ECO:0000259" key="11">
    <source>
        <dbReference type="Pfam" id="PF00593"/>
    </source>
</evidence>
<dbReference type="InterPro" id="IPR012910">
    <property type="entry name" value="Plug_dom"/>
</dbReference>
<evidence type="ECO:0000256" key="1">
    <source>
        <dbReference type="ARBA" id="ARBA00004571"/>
    </source>
</evidence>
<dbReference type="InterPro" id="IPR000531">
    <property type="entry name" value="Beta-barrel_TonB"/>
</dbReference>
<keyword evidence="4 8" id="KW-0812">Transmembrane</keyword>
<dbReference type="EMBL" id="JADHQC010000008">
    <property type="protein sequence ID" value="MBL6811685.1"/>
    <property type="molecule type" value="Genomic_DNA"/>
</dbReference>
<protein>
    <submittedName>
        <fullName evidence="13">TonB-dependent receptor</fullName>
    </submittedName>
</protein>
<accession>A0A937LGL0</accession>
<evidence type="ECO:0000313" key="13">
    <source>
        <dbReference type="EMBL" id="MBL6811685.1"/>
    </source>
</evidence>
<dbReference type="Pfam" id="PF07715">
    <property type="entry name" value="Plug"/>
    <property type="match status" value="1"/>
</dbReference>
<evidence type="ECO:0000256" key="9">
    <source>
        <dbReference type="RuleBase" id="RU003357"/>
    </source>
</evidence>
<keyword evidence="3 8" id="KW-1134">Transmembrane beta strand</keyword>
<gene>
    <name evidence="13" type="ORF">ISQ63_02240</name>
</gene>
<dbReference type="Pfam" id="PF00593">
    <property type="entry name" value="TonB_dep_Rec_b-barrel"/>
    <property type="match status" value="1"/>
</dbReference>
<evidence type="ECO:0000256" key="4">
    <source>
        <dbReference type="ARBA" id="ARBA00022692"/>
    </source>
</evidence>
<dbReference type="PANTHER" id="PTHR47234:SF2">
    <property type="entry name" value="TONB-DEPENDENT RECEPTOR"/>
    <property type="match status" value="1"/>
</dbReference>
<keyword evidence="10" id="KW-0732">Signal</keyword>
<dbReference type="Gene3D" id="2.40.170.20">
    <property type="entry name" value="TonB-dependent receptor, beta-barrel domain"/>
    <property type="match status" value="1"/>
</dbReference>
<reference evidence="13" key="1">
    <citation type="submission" date="2020-10" db="EMBL/GenBank/DDBJ databases">
        <title>Microbiome of the Black Sea water column analyzed by genome centric metagenomics.</title>
        <authorList>
            <person name="Cabello-Yeves P.J."/>
            <person name="Callieri C."/>
            <person name="Picazo A."/>
            <person name="Mehrshad M."/>
            <person name="Haro-Moreno J.M."/>
            <person name="Roda-Garcia J."/>
            <person name="Dzembekova N."/>
            <person name="Slabakova V."/>
            <person name="Slabakova N."/>
            <person name="Moncheva S."/>
            <person name="Rodriguez-Valera F."/>
        </authorList>
    </citation>
    <scope>NUCLEOTIDE SEQUENCE</scope>
    <source>
        <strain evidence="13">BS307-5m-G49</strain>
    </source>
</reference>
<keyword evidence="6 8" id="KW-0472">Membrane</keyword>
<dbReference type="InterPro" id="IPR037066">
    <property type="entry name" value="Plug_dom_sf"/>
</dbReference>
<feature type="signal peptide" evidence="10">
    <location>
        <begin position="1"/>
        <end position="21"/>
    </location>
</feature>
<evidence type="ECO:0000256" key="5">
    <source>
        <dbReference type="ARBA" id="ARBA00023077"/>
    </source>
</evidence>
<evidence type="ECO:0000256" key="3">
    <source>
        <dbReference type="ARBA" id="ARBA00022452"/>
    </source>
</evidence>
<dbReference type="PROSITE" id="PS52016">
    <property type="entry name" value="TONB_DEPENDENT_REC_3"/>
    <property type="match status" value="1"/>
</dbReference>
<evidence type="ECO:0000256" key="8">
    <source>
        <dbReference type="PROSITE-ProRule" id="PRU01360"/>
    </source>
</evidence>
<comment type="caution">
    <text evidence="13">The sequence shown here is derived from an EMBL/GenBank/DDBJ whole genome shotgun (WGS) entry which is preliminary data.</text>
</comment>
<dbReference type="Proteomes" id="UP000744438">
    <property type="component" value="Unassembled WGS sequence"/>
</dbReference>
<evidence type="ECO:0000256" key="6">
    <source>
        <dbReference type="ARBA" id="ARBA00023136"/>
    </source>
</evidence>
<dbReference type="Gene3D" id="2.170.130.10">
    <property type="entry name" value="TonB-dependent receptor, plug domain"/>
    <property type="match status" value="1"/>
</dbReference>
<feature type="domain" description="TonB-dependent receptor-like beta-barrel" evidence="11">
    <location>
        <begin position="447"/>
        <end position="1005"/>
    </location>
</feature>